<dbReference type="Proteomes" id="UP001054252">
    <property type="component" value="Unassembled WGS sequence"/>
</dbReference>
<accession>A0AAV5KYU7</accession>
<keyword evidence="2" id="KW-1185">Reference proteome</keyword>
<name>A0AAV5KYU7_9ROSI</name>
<gene>
    <name evidence="1" type="ORF">SLEP1_g39008</name>
</gene>
<reference evidence="1 2" key="1">
    <citation type="journal article" date="2021" name="Commun. Biol.">
        <title>The genome of Shorea leprosula (Dipterocarpaceae) highlights the ecological relevance of drought in aseasonal tropical rainforests.</title>
        <authorList>
            <person name="Ng K.K.S."/>
            <person name="Kobayashi M.J."/>
            <person name="Fawcett J.A."/>
            <person name="Hatakeyama M."/>
            <person name="Paape T."/>
            <person name="Ng C.H."/>
            <person name="Ang C.C."/>
            <person name="Tnah L.H."/>
            <person name="Lee C.T."/>
            <person name="Nishiyama T."/>
            <person name="Sese J."/>
            <person name="O'Brien M.J."/>
            <person name="Copetti D."/>
            <person name="Mohd Noor M.I."/>
            <person name="Ong R.C."/>
            <person name="Putra M."/>
            <person name="Sireger I.Z."/>
            <person name="Indrioko S."/>
            <person name="Kosugi Y."/>
            <person name="Izuno A."/>
            <person name="Isagi Y."/>
            <person name="Lee S.L."/>
            <person name="Shimizu K.K."/>
        </authorList>
    </citation>
    <scope>NUCLEOTIDE SEQUENCE [LARGE SCALE GENOMIC DNA]</scope>
    <source>
        <strain evidence="1">214</strain>
    </source>
</reference>
<sequence>MAAREEGWRVSQLVKRERENAAIPLYRKSSQQETLLALSTDIAPRRCVYVTVKERDLGTVRGPAPPKLTKPISS</sequence>
<organism evidence="1 2">
    <name type="scientific">Rubroshorea leprosula</name>
    <dbReference type="NCBI Taxonomy" id="152421"/>
    <lineage>
        <taxon>Eukaryota</taxon>
        <taxon>Viridiplantae</taxon>
        <taxon>Streptophyta</taxon>
        <taxon>Embryophyta</taxon>
        <taxon>Tracheophyta</taxon>
        <taxon>Spermatophyta</taxon>
        <taxon>Magnoliopsida</taxon>
        <taxon>eudicotyledons</taxon>
        <taxon>Gunneridae</taxon>
        <taxon>Pentapetalae</taxon>
        <taxon>rosids</taxon>
        <taxon>malvids</taxon>
        <taxon>Malvales</taxon>
        <taxon>Dipterocarpaceae</taxon>
        <taxon>Rubroshorea</taxon>
    </lineage>
</organism>
<dbReference type="EMBL" id="BPVZ01000085">
    <property type="protein sequence ID" value="GKV30160.1"/>
    <property type="molecule type" value="Genomic_DNA"/>
</dbReference>
<evidence type="ECO:0000313" key="1">
    <source>
        <dbReference type="EMBL" id="GKV30160.1"/>
    </source>
</evidence>
<protein>
    <submittedName>
        <fullName evidence="1">Uncharacterized protein</fullName>
    </submittedName>
</protein>
<dbReference type="AlphaFoldDB" id="A0AAV5KYU7"/>
<comment type="caution">
    <text evidence="1">The sequence shown here is derived from an EMBL/GenBank/DDBJ whole genome shotgun (WGS) entry which is preliminary data.</text>
</comment>
<proteinExistence type="predicted"/>
<evidence type="ECO:0000313" key="2">
    <source>
        <dbReference type="Proteomes" id="UP001054252"/>
    </source>
</evidence>